<organism evidence="5">
    <name type="scientific">viral metagenome</name>
    <dbReference type="NCBI Taxonomy" id="1070528"/>
    <lineage>
        <taxon>unclassified sequences</taxon>
        <taxon>metagenomes</taxon>
        <taxon>organismal metagenomes</taxon>
    </lineage>
</organism>
<accession>A0A6C0DAQ5</accession>
<keyword evidence="2" id="KW-0863">Zinc-finger</keyword>
<sequence>MDVQNHIARINTRWQDIIKQIAEKQAQLVKIREEDTQLQNNVSTIRELLSRLQQIGMGCDDGPAQMHIQGLRKCTAETMEKRQNELQVNQKAIEKSLENLFAHQTAMRTMATQLSPTMRDACVCIVCIDNTVDTVFVPCGHTICSGCASNIPSRCHYCRQLITSKQRMYLSGQGPVPPMAQSLDTIVAAATAGETNASEANYVI</sequence>
<dbReference type="InterPro" id="IPR001841">
    <property type="entry name" value="Znf_RING"/>
</dbReference>
<feature type="domain" description="RING-type" evidence="4">
    <location>
        <begin position="124"/>
        <end position="159"/>
    </location>
</feature>
<keyword evidence="1" id="KW-0479">Metal-binding</keyword>
<dbReference type="PROSITE" id="PS00518">
    <property type="entry name" value="ZF_RING_1"/>
    <property type="match status" value="1"/>
</dbReference>
<dbReference type="AlphaFoldDB" id="A0A6C0DAQ5"/>
<dbReference type="PROSITE" id="PS50089">
    <property type="entry name" value="ZF_RING_2"/>
    <property type="match status" value="1"/>
</dbReference>
<evidence type="ECO:0000313" key="5">
    <source>
        <dbReference type="EMBL" id="QHT13587.1"/>
    </source>
</evidence>
<dbReference type="SUPFAM" id="SSF57850">
    <property type="entry name" value="RING/U-box"/>
    <property type="match status" value="1"/>
</dbReference>
<reference evidence="5" key="1">
    <citation type="journal article" date="2020" name="Nature">
        <title>Giant virus diversity and host interactions through global metagenomics.</title>
        <authorList>
            <person name="Schulz F."/>
            <person name="Roux S."/>
            <person name="Paez-Espino D."/>
            <person name="Jungbluth S."/>
            <person name="Walsh D.A."/>
            <person name="Denef V.J."/>
            <person name="McMahon K.D."/>
            <person name="Konstantinidis K.T."/>
            <person name="Eloe-Fadrosh E.A."/>
            <person name="Kyrpides N.C."/>
            <person name="Woyke T."/>
        </authorList>
    </citation>
    <scope>NUCLEOTIDE SEQUENCE</scope>
    <source>
        <strain evidence="5">GVMAG-M-3300023174-132</strain>
    </source>
</reference>
<evidence type="ECO:0000259" key="4">
    <source>
        <dbReference type="PROSITE" id="PS50089"/>
    </source>
</evidence>
<evidence type="ECO:0000256" key="3">
    <source>
        <dbReference type="ARBA" id="ARBA00022833"/>
    </source>
</evidence>
<dbReference type="Pfam" id="PF13920">
    <property type="entry name" value="zf-C3HC4_3"/>
    <property type="match status" value="1"/>
</dbReference>
<proteinExistence type="predicted"/>
<dbReference type="Gene3D" id="3.30.40.10">
    <property type="entry name" value="Zinc/RING finger domain, C3HC4 (zinc finger)"/>
    <property type="match status" value="1"/>
</dbReference>
<dbReference type="InterPro" id="IPR017907">
    <property type="entry name" value="Znf_RING_CS"/>
</dbReference>
<protein>
    <recommendedName>
        <fullName evidence="4">RING-type domain-containing protein</fullName>
    </recommendedName>
</protein>
<dbReference type="EMBL" id="MN739575">
    <property type="protein sequence ID" value="QHT13587.1"/>
    <property type="molecule type" value="Genomic_DNA"/>
</dbReference>
<evidence type="ECO:0000256" key="2">
    <source>
        <dbReference type="ARBA" id="ARBA00022771"/>
    </source>
</evidence>
<evidence type="ECO:0000256" key="1">
    <source>
        <dbReference type="ARBA" id="ARBA00022723"/>
    </source>
</evidence>
<dbReference type="GO" id="GO:0008270">
    <property type="term" value="F:zinc ion binding"/>
    <property type="evidence" value="ECO:0007669"/>
    <property type="project" value="UniProtKB-KW"/>
</dbReference>
<name>A0A6C0DAQ5_9ZZZZ</name>
<dbReference type="InterPro" id="IPR013083">
    <property type="entry name" value="Znf_RING/FYVE/PHD"/>
</dbReference>
<keyword evidence="3" id="KW-0862">Zinc</keyword>